<dbReference type="GO" id="GO:0003676">
    <property type="term" value="F:nucleic acid binding"/>
    <property type="evidence" value="ECO:0007669"/>
    <property type="project" value="InterPro"/>
</dbReference>
<dbReference type="Proteomes" id="UP000642070">
    <property type="component" value="Unassembled WGS sequence"/>
</dbReference>
<dbReference type="InterPro" id="IPR001878">
    <property type="entry name" value="Znf_CCHC"/>
</dbReference>
<reference evidence="2" key="2">
    <citation type="submission" date="2020-09" db="EMBL/GenBank/DDBJ databases">
        <authorList>
            <person name="Sun Q."/>
            <person name="Ohkuma M."/>
        </authorList>
    </citation>
    <scope>NUCLEOTIDE SEQUENCE</scope>
    <source>
        <strain evidence="2">JCM 19831</strain>
    </source>
</reference>
<evidence type="ECO:0000313" key="2">
    <source>
        <dbReference type="EMBL" id="GGM12420.1"/>
    </source>
</evidence>
<gene>
    <name evidence="2" type="ORF">GCM10007977_012030</name>
</gene>
<dbReference type="InterPro" id="IPR029024">
    <property type="entry name" value="TerB-like"/>
</dbReference>
<dbReference type="PROSITE" id="PS50158">
    <property type="entry name" value="ZF_CCHC"/>
    <property type="match status" value="1"/>
</dbReference>
<accession>A0A917WL79</accession>
<evidence type="ECO:0000259" key="1">
    <source>
        <dbReference type="PROSITE" id="PS50158"/>
    </source>
</evidence>
<dbReference type="AlphaFoldDB" id="A0A917WL79"/>
<dbReference type="GO" id="GO:0008270">
    <property type="term" value="F:zinc ion binding"/>
    <property type="evidence" value="ECO:0007669"/>
    <property type="project" value="InterPro"/>
</dbReference>
<comment type="caution">
    <text evidence="2">The sequence shown here is derived from an EMBL/GenBank/DDBJ whole genome shotgun (WGS) entry which is preliminary data.</text>
</comment>
<dbReference type="SUPFAM" id="SSF57756">
    <property type="entry name" value="Retrovirus zinc finger-like domains"/>
    <property type="match status" value="1"/>
</dbReference>
<reference evidence="2" key="1">
    <citation type="journal article" date="2014" name="Int. J. Syst. Evol. Microbiol.">
        <title>Complete genome sequence of Corynebacterium casei LMG S-19264T (=DSM 44701T), isolated from a smear-ripened cheese.</title>
        <authorList>
            <consortium name="US DOE Joint Genome Institute (JGI-PGF)"/>
            <person name="Walter F."/>
            <person name="Albersmeier A."/>
            <person name="Kalinowski J."/>
            <person name="Ruckert C."/>
        </authorList>
    </citation>
    <scope>NUCLEOTIDE SEQUENCE</scope>
    <source>
        <strain evidence="2">JCM 19831</strain>
    </source>
</reference>
<sequence length="141" mass="14814">MSSILARLPMSAADAGDADAERYLSCLSTALADGRIVGDEARELAELAGTAGFGSAQVAALNQRFLESMREAAFADDVLTTAELRSLRSAAAALGVQGYFDDLRPAESPAAPATTPRQRRCGNCREPGHYRSTCPSLFSTA</sequence>
<dbReference type="SUPFAM" id="SSF158682">
    <property type="entry name" value="TerB-like"/>
    <property type="match status" value="1"/>
</dbReference>
<dbReference type="InterPro" id="IPR036875">
    <property type="entry name" value="Znf_CCHC_sf"/>
</dbReference>
<name>A0A917WL79_9ACTN</name>
<keyword evidence="3" id="KW-1185">Reference proteome</keyword>
<protein>
    <recommendedName>
        <fullName evidence="1">CCHC-type domain-containing protein</fullName>
    </recommendedName>
</protein>
<dbReference type="RefSeq" id="WP_190248702.1">
    <property type="nucleotide sequence ID" value="NZ_BMPI01000005.1"/>
</dbReference>
<evidence type="ECO:0000313" key="3">
    <source>
        <dbReference type="Proteomes" id="UP000642070"/>
    </source>
</evidence>
<proteinExistence type="predicted"/>
<organism evidence="2 3">
    <name type="scientific">Dactylosporangium sucinum</name>
    <dbReference type="NCBI Taxonomy" id="1424081"/>
    <lineage>
        <taxon>Bacteria</taxon>
        <taxon>Bacillati</taxon>
        <taxon>Actinomycetota</taxon>
        <taxon>Actinomycetes</taxon>
        <taxon>Micromonosporales</taxon>
        <taxon>Micromonosporaceae</taxon>
        <taxon>Dactylosporangium</taxon>
    </lineage>
</organism>
<feature type="domain" description="CCHC-type" evidence="1">
    <location>
        <begin position="119"/>
        <end position="136"/>
    </location>
</feature>
<dbReference type="EMBL" id="BMPI01000005">
    <property type="protein sequence ID" value="GGM12420.1"/>
    <property type="molecule type" value="Genomic_DNA"/>
</dbReference>